<dbReference type="AlphaFoldDB" id="A0A366K9P9"/>
<evidence type="ECO:0000313" key="2">
    <source>
        <dbReference type="Proteomes" id="UP000252530"/>
    </source>
</evidence>
<sequence length="124" mass="13686">MSRQKAKGTAFETQTVRYFRDRIDDPEGMIHREALHGTKDEGDIKGLYIGGRSVVLECKAHRRFALADWLEQAHQEAANAGADYGMVVFKRPGAGEKSMGDQYVLMDLNTLARLAGAVEGDGDE</sequence>
<proteinExistence type="predicted"/>
<evidence type="ECO:0008006" key="3">
    <source>
        <dbReference type="Google" id="ProtNLM"/>
    </source>
</evidence>
<protein>
    <recommendedName>
        <fullName evidence="3">Holliday junction resolvase</fullName>
    </recommendedName>
</protein>
<dbReference type="Proteomes" id="UP000252530">
    <property type="component" value="Unassembled WGS sequence"/>
</dbReference>
<keyword evidence="2" id="KW-1185">Reference proteome</keyword>
<dbReference type="RefSeq" id="WP_113859449.1">
    <property type="nucleotide sequence ID" value="NZ_PDCG01000001.1"/>
</dbReference>
<comment type="caution">
    <text evidence="1">The sequence shown here is derived from an EMBL/GenBank/DDBJ whole genome shotgun (WGS) entry which is preliminary data.</text>
</comment>
<reference evidence="1 2" key="1">
    <citation type="submission" date="2017-10" db="EMBL/GenBank/DDBJ databases">
        <title>Bifidobacterium xylocopum sp. nov. and Bifidobacterium aemilianum sp. nov., from the carpenter bee (Xylocopa violacea) digestive tract.</title>
        <authorList>
            <person name="Alberoni D."/>
            <person name="Baffoni L."/>
            <person name="Di Gioia D."/>
            <person name="Gaggia F."/>
            <person name="Biavati B."/>
        </authorList>
    </citation>
    <scope>NUCLEOTIDE SEQUENCE [LARGE SCALE GENOMIC DNA]</scope>
    <source>
        <strain evidence="1 2">XV10</strain>
    </source>
</reference>
<evidence type="ECO:0000313" key="1">
    <source>
        <dbReference type="EMBL" id="RBP98475.1"/>
    </source>
</evidence>
<name>A0A366K9P9_9BIFI</name>
<dbReference type="OrthoDB" id="3630198at2"/>
<gene>
    <name evidence="1" type="ORF">CRD60_01005</name>
</gene>
<organism evidence="1 2">
    <name type="scientific">Bifidobacterium aemilianum</name>
    <dbReference type="NCBI Taxonomy" id="2493120"/>
    <lineage>
        <taxon>Bacteria</taxon>
        <taxon>Bacillati</taxon>
        <taxon>Actinomycetota</taxon>
        <taxon>Actinomycetes</taxon>
        <taxon>Bifidobacteriales</taxon>
        <taxon>Bifidobacteriaceae</taxon>
        <taxon>Bifidobacterium</taxon>
    </lineage>
</organism>
<accession>A0A366K9P9</accession>
<dbReference type="EMBL" id="PDCG01000001">
    <property type="protein sequence ID" value="RBP98475.1"/>
    <property type="molecule type" value="Genomic_DNA"/>
</dbReference>